<protein>
    <submittedName>
        <fullName evidence="10">PREDICTED: disease resistance</fullName>
    </submittedName>
</protein>
<dbReference type="Proteomes" id="UP001054821">
    <property type="component" value="Chromosome 8"/>
</dbReference>
<dbReference type="InterPro" id="IPR042197">
    <property type="entry name" value="Apaf_helical"/>
</dbReference>
<evidence type="ECO:0000256" key="7">
    <source>
        <dbReference type="SAM" id="MobiDB-lite"/>
    </source>
</evidence>
<dbReference type="SUPFAM" id="SSF52540">
    <property type="entry name" value="P-loop containing nucleoside triphosphate hydrolases"/>
    <property type="match status" value="1"/>
</dbReference>
<accession>A0A5E4GNG7</accession>
<dbReference type="Gramene" id="VVA41062">
    <property type="protein sequence ID" value="VVA41062"/>
    <property type="gene ID" value="Prudul26B005685"/>
</dbReference>
<dbReference type="Gene3D" id="3.80.10.10">
    <property type="entry name" value="Ribonuclease Inhibitor"/>
    <property type="match status" value="2"/>
</dbReference>
<dbReference type="GO" id="GO:0043531">
    <property type="term" value="F:ADP binding"/>
    <property type="evidence" value="ECO:0007669"/>
    <property type="project" value="InterPro"/>
</dbReference>
<dbReference type="EMBL" id="CABIKO010001160">
    <property type="protein sequence ID" value="VVA41062.1"/>
    <property type="molecule type" value="Genomic_DNA"/>
</dbReference>
<reference evidence="10" key="1">
    <citation type="submission" date="2019-07" db="EMBL/GenBank/DDBJ databases">
        <authorList>
            <person name="Alioto T."/>
            <person name="Alioto T."/>
            <person name="Gomez Garrido J."/>
        </authorList>
    </citation>
    <scope>NUCLEOTIDE SEQUENCE [LARGE SCALE GENOMIC DNA]</scope>
</reference>
<dbReference type="FunFam" id="1.10.10.10:FF:000322">
    <property type="entry name" value="Probable disease resistance protein At1g63360"/>
    <property type="match status" value="1"/>
</dbReference>
<feature type="region of interest" description="Disordered" evidence="7">
    <location>
        <begin position="188"/>
        <end position="212"/>
    </location>
</feature>
<evidence type="ECO:0000256" key="4">
    <source>
        <dbReference type="ARBA" id="ARBA00022741"/>
    </source>
</evidence>
<evidence type="ECO:0000259" key="8">
    <source>
        <dbReference type="SMART" id="SM00382"/>
    </source>
</evidence>
<dbReference type="PRINTS" id="PR00364">
    <property type="entry name" value="DISEASERSIST"/>
</dbReference>
<organism evidence="10 11">
    <name type="scientific">Prunus dulcis</name>
    <name type="common">Almond</name>
    <name type="synonym">Amygdalus dulcis</name>
    <dbReference type="NCBI Taxonomy" id="3755"/>
    <lineage>
        <taxon>Eukaryota</taxon>
        <taxon>Viridiplantae</taxon>
        <taxon>Streptophyta</taxon>
        <taxon>Embryophyta</taxon>
        <taxon>Tracheophyta</taxon>
        <taxon>Spermatophyta</taxon>
        <taxon>Magnoliopsida</taxon>
        <taxon>eudicotyledons</taxon>
        <taxon>Gunneridae</taxon>
        <taxon>Pentapetalae</taxon>
        <taxon>rosids</taxon>
        <taxon>fabids</taxon>
        <taxon>Rosales</taxon>
        <taxon>Rosaceae</taxon>
        <taxon>Amygdaloideae</taxon>
        <taxon>Amygdaleae</taxon>
        <taxon>Prunus</taxon>
    </lineage>
</organism>
<dbReference type="InterPro" id="IPR055414">
    <property type="entry name" value="LRR_R13L4/SHOC2-like"/>
</dbReference>
<keyword evidence="2" id="KW-0433">Leucine-rich repeat</keyword>
<dbReference type="InterPro" id="IPR057135">
    <property type="entry name" value="At4g27190-like_LRR"/>
</dbReference>
<keyword evidence="3" id="KW-0677">Repeat</keyword>
<dbReference type="Pfam" id="PF23598">
    <property type="entry name" value="LRR_14"/>
    <property type="match status" value="1"/>
</dbReference>
<evidence type="ECO:0000313" key="11">
    <source>
        <dbReference type="Proteomes" id="UP000327085"/>
    </source>
</evidence>
<dbReference type="OMA" id="TEMSANR"/>
<dbReference type="InterPro" id="IPR003591">
    <property type="entry name" value="Leu-rich_rpt_typical-subtyp"/>
</dbReference>
<dbReference type="InParanoid" id="A0A5E4GNG7"/>
<dbReference type="InterPro" id="IPR032675">
    <property type="entry name" value="LRR_dom_sf"/>
</dbReference>
<keyword evidence="6" id="KW-0067">ATP-binding</keyword>
<evidence type="ECO:0000256" key="6">
    <source>
        <dbReference type="ARBA" id="ARBA00022840"/>
    </source>
</evidence>
<dbReference type="PANTHER" id="PTHR33463">
    <property type="entry name" value="NB-ARC DOMAIN-CONTAINING PROTEIN-RELATED"/>
    <property type="match status" value="1"/>
</dbReference>
<dbReference type="Gene3D" id="3.40.50.300">
    <property type="entry name" value="P-loop containing nucleotide triphosphate hydrolases"/>
    <property type="match status" value="1"/>
</dbReference>
<evidence type="ECO:0000256" key="5">
    <source>
        <dbReference type="ARBA" id="ARBA00022821"/>
    </source>
</evidence>
<evidence type="ECO:0000313" key="9">
    <source>
        <dbReference type="EMBL" id="KAI5311804.1"/>
    </source>
</evidence>
<reference evidence="11" key="2">
    <citation type="journal article" date="2020" name="Plant J.">
        <title>Transposons played a major role in the diversification between the closely related almond and peach genomes: results from the almond genome sequence.</title>
        <authorList>
            <person name="Alioto T."/>
            <person name="Alexiou K.G."/>
            <person name="Bardil A."/>
            <person name="Barteri F."/>
            <person name="Castanera R."/>
            <person name="Cruz F."/>
            <person name="Dhingra A."/>
            <person name="Duval H."/>
            <person name="Fernandez I Marti A."/>
            <person name="Frias L."/>
            <person name="Galan B."/>
            <person name="Garcia J.L."/>
            <person name="Howad W."/>
            <person name="Gomez-Garrido J."/>
            <person name="Gut M."/>
            <person name="Julca I."/>
            <person name="Morata J."/>
            <person name="Puigdomenech P."/>
            <person name="Ribeca P."/>
            <person name="Rubio Cabetas M.J."/>
            <person name="Vlasova A."/>
            <person name="Wirthensohn M."/>
            <person name="Garcia-Mas J."/>
            <person name="Gabaldon T."/>
            <person name="Casacuberta J.M."/>
            <person name="Arus P."/>
        </authorList>
    </citation>
    <scope>NUCLEOTIDE SEQUENCE [LARGE SCALE GENOMIC DNA]</scope>
    <source>
        <strain evidence="11">cv. Texas</strain>
    </source>
</reference>
<dbReference type="Proteomes" id="UP000327085">
    <property type="component" value="Unassembled WGS sequence"/>
</dbReference>
<feature type="compositionally biased region" description="Polar residues" evidence="7">
    <location>
        <begin position="201"/>
        <end position="212"/>
    </location>
</feature>
<dbReference type="PANTHER" id="PTHR33463:SF215">
    <property type="entry name" value="NB-ARC DOMAIN DISEASE RESISTANCE PROTEIN"/>
    <property type="match status" value="1"/>
</dbReference>
<dbReference type="InterPro" id="IPR002182">
    <property type="entry name" value="NB-ARC"/>
</dbReference>
<dbReference type="EMBL" id="JAJFAZ020000008">
    <property type="protein sequence ID" value="KAI5311804.1"/>
    <property type="molecule type" value="Genomic_DNA"/>
</dbReference>
<dbReference type="AlphaFoldDB" id="A0A5E4GNG7"/>
<dbReference type="InterPro" id="IPR050905">
    <property type="entry name" value="Plant_NBS-LRR"/>
</dbReference>
<dbReference type="SMART" id="SM00369">
    <property type="entry name" value="LRR_TYP"/>
    <property type="match status" value="3"/>
</dbReference>
<evidence type="ECO:0000256" key="2">
    <source>
        <dbReference type="ARBA" id="ARBA00022614"/>
    </source>
</evidence>
<reference evidence="9 12" key="3">
    <citation type="journal article" date="2022" name="G3 (Bethesda)">
        <title>Whole-genome sequence and methylome profiling of the almond [Prunus dulcis (Mill.) D.A. Webb] cultivar 'Nonpareil'.</title>
        <authorList>
            <person name="D'Amico-Willman K.M."/>
            <person name="Ouma W.Z."/>
            <person name="Meulia T."/>
            <person name="Sideli G.M."/>
            <person name="Gradziel T.M."/>
            <person name="Fresnedo-Ramirez J."/>
        </authorList>
    </citation>
    <scope>NUCLEOTIDE SEQUENCE [LARGE SCALE GENOMIC DNA]</scope>
    <source>
        <strain evidence="9">Clone GOH B32 T37-40</strain>
    </source>
</reference>
<name>A0A5E4GNG7_PRUDU</name>
<evidence type="ECO:0000256" key="1">
    <source>
        <dbReference type="ARBA" id="ARBA00008894"/>
    </source>
</evidence>
<dbReference type="Gene3D" id="1.10.8.430">
    <property type="entry name" value="Helical domain of apoptotic protease-activating factors"/>
    <property type="match status" value="1"/>
</dbReference>
<gene>
    <name evidence="10" type="ORF">ALMOND_2B005685</name>
    <name evidence="9" type="ORF">L3X38_040977</name>
</gene>
<dbReference type="Gene3D" id="1.10.10.10">
    <property type="entry name" value="Winged helix-like DNA-binding domain superfamily/Winged helix DNA-binding domain"/>
    <property type="match status" value="1"/>
</dbReference>
<dbReference type="InterPro" id="IPR027417">
    <property type="entry name" value="P-loop_NTPase"/>
</dbReference>
<keyword evidence="4" id="KW-0547">Nucleotide-binding</keyword>
<dbReference type="InterPro" id="IPR003593">
    <property type="entry name" value="AAA+_ATPase"/>
</dbReference>
<dbReference type="GO" id="GO:0005524">
    <property type="term" value="F:ATP binding"/>
    <property type="evidence" value="ECO:0007669"/>
    <property type="project" value="UniProtKB-KW"/>
</dbReference>
<dbReference type="InterPro" id="IPR036388">
    <property type="entry name" value="WH-like_DNA-bd_sf"/>
</dbReference>
<feature type="domain" description="AAA+ ATPase" evidence="8">
    <location>
        <begin position="302"/>
        <end position="438"/>
    </location>
</feature>
<evidence type="ECO:0000313" key="10">
    <source>
        <dbReference type="EMBL" id="VVA41062.1"/>
    </source>
</evidence>
<keyword evidence="12" id="KW-1185">Reference proteome</keyword>
<dbReference type="SUPFAM" id="SSF52058">
    <property type="entry name" value="L domain-like"/>
    <property type="match status" value="1"/>
</dbReference>
<evidence type="ECO:0000313" key="12">
    <source>
        <dbReference type="Proteomes" id="UP001054821"/>
    </source>
</evidence>
<dbReference type="Pfam" id="PF23247">
    <property type="entry name" value="LRR_RPS2"/>
    <property type="match status" value="1"/>
</dbReference>
<dbReference type="Pfam" id="PF00931">
    <property type="entry name" value="NB-ARC"/>
    <property type="match status" value="1"/>
</dbReference>
<evidence type="ECO:0000256" key="3">
    <source>
        <dbReference type="ARBA" id="ARBA00022737"/>
    </source>
</evidence>
<proteinExistence type="inferred from homology"/>
<dbReference type="GO" id="GO:0006952">
    <property type="term" value="P:defense response"/>
    <property type="evidence" value="ECO:0007669"/>
    <property type="project" value="UniProtKB-KW"/>
</dbReference>
<keyword evidence="5" id="KW-0611">Plant defense</keyword>
<dbReference type="SMART" id="SM00382">
    <property type="entry name" value="AAA"/>
    <property type="match status" value="1"/>
</dbReference>
<feature type="region of interest" description="Disordered" evidence="7">
    <location>
        <begin position="231"/>
        <end position="251"/>
    </location>
</feature>
<comment type="similarity">
    <text evidence="1">Belongs to the disease resistance NB-LRR family.</text>
</comment>
<sequence>MDFKRRNPAKRLFSHCRPIVGPKHLDRNFELLIQRTEYLYSRRDSTNEEITKELIFGKAPTFKCTKWLEKVGEIEHAVGEIEHEVNSRLKIQEKSSDLLGPSLMDLHGLVMSMLKEITDLLEKSPYKHGSMAYVPHGKSKIIPNPILRGDGHGLAQEDKNVNLQRRAEAKGEANVKIGMSLIHGKEAVEGKEKHQGKHLTIPSTPSRAASISDTKSLQSFASVIETIKKSEGQTQKVPLRDEGGQTKPKLTKKLSKPTINQAEVEILFQNEGGEALLEPRVNAGRSTERVVLEILECFNDAATSRIAIQGTGGIGKTSVLKALINHFQCKSLFDAIILVTVSRHWSTRKIQNEVSRQLSLCLPDSESDSKVAKKLFQALYGRKFLFLLDDVWERVDLNAVGIPDMISRNGCRMILATSIGDVCTEMSANRVIEMKPVLREEAWELFHEQVGALADSPEIQPYASAIVQECGGLPLLIIVTGRALAGVNDALVWKHALMQLLLPSTLGTYGAKAVMQRLKFSYDSLRACDIKSCFLYCALFSEDQEVNISEVVKNCFQEGLISGNWEDACKRGHEIINILVDAFLLQSTNDGIAIKMHDVVRELASMIILSKQERYQLFLRPYSRLTRPSNSGISSLYRPLENPESNGLAISEGYQFLFRGGAGWREAPLKEEWEKANMIALMDTELSSLPENPRCPNLLMLFLQRNRHLRVIPTSFFQCMPSLEVLNLSNTRIKFLPQSILKLKALKMLILRNCERLVVLPPEVGSLQDLEVLDLQGTEVNKLPDEIGILASLRHLEVSFYGSISLYAYAKLPNELLSCGIMSKLISLETLRIDVSPGDMRWKNSVESITTEVCSLQKLTALNFCFPEVELLKRFLQTCSRWHGRLLTNFKFVVGYEVERIVSRVPNHVVVDYNKHGQCLRFVNGEKVPDAVIEVLTRTVAFYLDHHLSIRSLSEFGVSNVKGLELCIVSECTQIQSIVDSTKLTEIVFPYLEHLSIHYLWNLKWIWKGPIKGGSFAKLRTLLVHSCPKLRFVFTRAMLLCVSNLEELVVEDCPAIEAIILRDEIIDSEKFSDLNLKRLILNHLPGLVNIWEGGVPSLEYISLYECPNWKTVAMNSKVKVLYKED</sequence>